<name>A0A9R1W1K3_LACSA</name>
<evidence type="ECO:0000313" key="1">
    <source>
        <dbReference type="EMBL" id="KAJ0216661.1"/>
    </source>
</evidence>
<dbReference type="EMBL" id="NBSK02000003">
    <property type="protein sequence ID" value="KAJ0216661.1"/>
    <property type="molecule type" value="Genomic_DNA"/>
</dbReference>
<comment type="caution">
    <text evidence="1">The sequence shown here is derived from an EMBL/GenBank/DDBJ whole genome shotgun (WGS) entry which is preliminary data.</text>
</comment>
<dbReference type="PANTHER" id="PTHR31973:SF189">
    <property type="entry name" value="TRANSPOSASE, MUDR, PLANT, MULE TRANSPOSASE DOMAIN PROTEIN-RELATED"/>
    <property type="match status" value="1"/>
</dbReference>
<evidence type="ECO:0000313" key="2">
    <source>
        <dbReference type="Proteomes" id="UP000235145"/>
    </source>
</evidence>
<gene>
    <name evidence="1" type="ORF">LSAT_V11C300131620</name>
</gene>
<reference evidence="1 2" key="1">
    <citation type="journal article" date="2017" name="Nat. Commun.">
        <title>Genome assembly with in vitro proximity ligation data and whole-genome triplication in lettuce.</title>
        <authorList>
            <person name="Reyes-Chin-Wo S."/>
            <person name="Wang Z."/>
            <person name="Yang X."/>
            <person name="Kozik A."/>
            <person name="Arikit S."/>
            <person name="Song C."/>
            <person name="Xia L."/>
            <person name="Froenicke L."/>
            <person name="Lavelle D.O."/>
            <person name="Truco M.J."/>
            <person name="Xia R."/>
            <person name="Zhu S."/>
            <person name="Xu C."/>
            <person name="Xu H."/>
            <person name="Xu X."/>
            <person name="Cox K."/>
            <person name="Korf I."/>
            <person name="Meyers B.C."/>
            <person name="Michelmore R.W."/>
        </authorList>
    </citation>
    <scope>NUCLEOTIDE SEQUENCE [LARGE SCALE GENOMIC DNA]</scope>
    <source>
        <strain evidence="2">cv. Salinas</strain>
        <tissue evidence="1">Seedlings</tissue>
    </source>
</reference>
<organism evidence="1 2">
    <name type="scientific">Lactuca sativa</name>
    <name type="common">Garden lettuce</name>
    <dbReference type="NCBI Taxonomy" id="4236"/>
    <lineage>
        <taxon>Eukaryota</taxon>
        <taxon>Viridiplantae</taxon>
        <taxon>Streptophyta</taxon>
        <taxon>Embryophyta</taxon>
        <taxon>Tracheophyta</taxon>
        <taxon>Spermatophyta</taxon>
        <taxon>Magnoliopsida</taxon>
        <taxon>eudicotyledons</taxon>
        <taxon>Gunneridae</taxon>
        <taxon>Pentapetalae</taxon>
        <taxon>asterids</taxon>
        <taxon>campanulids</taxon>
        <taxon>Asterales</taxon>
        <taxon>Asteraceae</taxon>
        <taxon>Cichorioideae</taxon>
        <taxon>Cichorieae</taxon>
        <taxon>Lactucinae</taxon>
        <taxon>Lactuca</taxon>
    </lineage>
</organism>
<proteinExistence type="predicted"/>
<dbReference type="PANTHER" id="PTHR31973">
    <property type="entry name" value="POLYPROTEIN, PUTATIVE-RELATED"/>
    <property type="match status" value="1"/>
</dbReference>
<dbReference type="Proteomes" id="UP000235145">
    <property type="component" value="Unassembled WGS sequence"/>
</dbReference>
<keyword evidence="2" id="KW-1185">Reference proteome</keyword>
<dbReference type="AlphaFoldDB" id="A0A9R1W1K3"/>
<accession>A0A9R1W1K3</accession>
<protein>
    <submittedName>
        <fullName evidence="1">Uncharacterized protein</fullName>
    </submittedName>
</protein>
<sequence length="353" mass="41426">MLNMLNLNTLCMMIDTMESDETIGSCKTCCKKKKIKNKLPSCTFRLWASWMTKDKTFQIKSLVSEHNCSWVFKFGSIVAYKWLGKQFMSEIIEKPKMSVRKMKAKVSTTFNINVSVGQCRNSKKFALLEIGRSLIEHYGRLCSYGHGILRTNLGSIVRNANNHIYFITWVVVGVENKANWKWFIDLLMDDIYGGLGAGITLLSNGHKGLLEVVEEMCLEAKHRQCARTIVANFTKRFTRQNFRKLFWRVVNASTEKKFKRVMEQIKYVDTRAYDYHIDRDPNTWYKAYFQEGRDFYAIENGVIENFNSTIRHARRKPIITILKEIRIFVMERICSQRFEGIEWDLCWIRCLSP</sequence>